<dbReference type="EMBL" id="CATOUU010000568">
    <property type="protein sequence ID" value="CAI9934401.1"/>
    <property type="molecule type" value="Genomic_DNA"/>
</dbReference>
<dbReference type="Proteomes" id="UP001642409">
    <property type="component" value="Unassembled WGS sequence"/>
</dbReference>
<proteinExistence type="predicted"/>
<protein>
    <submittedName>
        <fullName evidence="2">Hypothetical_protein</fullName>
    </submittedName>
</protein>
<reference evidence="1" key="1">
    <citation type="submission" date="2023-06" db="EMBL/GenBank/DDBJ databases">
        <authorList>
            <person name="Kurt Z."/>
        </authorList>
    </citation>
    <scope>NUCLEOTIDE SEQUENCE</scope>
</reference>
<evidence type="ECO:0000313" key="2">
    <source>
        <dbReference type="EMBL" id="CAL6116800.1"/>
    </source>
</evidence>
<comment type="caution">
    <text evidence="1">The sequence shown here is derived from an EMBL/GenBank/DDBJ whole genome shotgun (WGS) entry which is preliminary data.</text>
</comment>
<dbReference type="EMBL" id="CAXDID020001090">
    <property type="protein sequence ID" value="CAL6116800.1"/>
    <property type="molecule type" value="Genomic_DNA"/>
</dbReference>
<name>A0AA86PB14_9EUKA</name>
<sequence>MKSHCICQIKSSIILQIQCYIYTPAKIKYQVNPVVQPVTTRRPGRLQTDEAKVNNQPEGRRSQLIAQLAVQTENTRVISVRPDGKRIVAAREYIPEQRCSRIHDELTALRQQPVHEVREQEPKKKEEAKLKACWTSERNYIYIFFNIDNFESFKENLVL</sequence>
<accession>A0AA86PB14</accession>
<organism evidence="1">
    <name type="scientific">Hexamita inflata</name>
    <dbReference type="NCBI Taxonomy" id="28002"/>
    <lineage>
        <taxon>Eukaryota</taxon>
        <taxon>Metamonada</taxon>
        <taxon>Diplomonadida</taxon>
        <taxon>Hexamitidae</taxon>
        <taxon>Hexamitinae</taxon>
        <taxon>Hexamita</taxon>
    </lineage>
</organism>
<evidence type="ECO:0000313" key="3">
    <source>
        <dbReference type="Proteomes" id="UP001642409"/>
    </source>
</evidence>
<keyword evidence="3" id="KW-1185">Reference proteome</keyword>
<gene>
    <name evidence="1" type="ORF">HINF_LOCUS22046</name>
    <name evidence="2" type="ORF">HINF_LOCUS79199</name>
</gene>
<dbReference type="AlphaFoldDB" id="A0AA86PB14"/>
<reference evidence="2 3" key="2">
    <citation type="submission" date="2024-07" db="EMBL/GenBank/DDBJ databases">
        <authorList>
            <person name="Akdeniz Z."/>
        </authorList>
    </citation>
    <scope>NUCLEOTIDE SEQUENCE [LARGE SCALE GENOMIC DNA]</scope>
</reference>
<evidence type="ECO:0000313" key="1">
    <source>
        <dbReference type="EMBL" id="CAI9934401.1"/>
    </source>
</evidence>